<dbReference type="GO" id="GO:0005886">
    <property type="term" value="C:plasma membrane"/>
    <property type="evidence" value="ECO:0007669"/>
    <property type="project" value="UniProtKB-SubCell"/>
</dbReference>
<dbReference type="InterPro" id="IPR050833">
    <property type="entry name" value="Poly_Biosynth_Transport"/>
</dbReference>
<name>A0A4Y9LYW6_9BRAD</name>
<keyword evidence="3 6" id="KW-0812">Transmembrane</keyword>
<dbReference type="Proteomes" id="UP000297966">
    <property type="component" value="Unassembled WGS sequence"/>
</dbReference>
<evidence type="ECO:0000256" key="5">
    <source>
        <dbReference type="ARBA" id="ARBA00023136"/>
    </source>
</evidence>
<feature type="transmembrane region" description="Helical" evidence="6">
    <location>
        <begin position="12"/>
        <end position="38"/>
    </location>
</feature>
<comment type="subcellular location">
    <subcellularLocation>
        <location evidence="1">Cell membrane</location>
        <topology evidence="1">Multi-pass membrane protein</topology>
    </subcellularLocation>
</comment>
<keyword evidence="2" id="KW-1003">Cell membrane</keyword>
<feature type="transmembrane region" description="Helical" evidence="6">
    <location>
        <begin position="325"/>
        <end position="346"/>
    </location>
</feature>
<reference evidence="7 8" key="1">
    <citation type="submission" date="2019-03" db="EMBL/GenBank/DDBJ databases">
        <title>Bradyrhizobium diversity isolated from nodules of Chamaecrista fasciculata.</title>
        <authorList>
            <person name="Klepa M.S."/>
            <person name="Urquiaga M.O."/>
            <person name="Hungria M."/>
            <person name="Delamuta J.R."/>
        </authorList>
    </citation>
    <scope>NUCLEOTIDE SEQUENCE [LARGE SCALE GENOMIC DNA]</scope>
    <source>
        <strain evidence="7 8">CNPSo 3448</strain>
    </source>
</reference>
<evidence type="ECO:0000313" key="7">
    <source>
        <dbReference type="EMBL" id="TFV48016.1"/>
    </source>
</evidence>
<evidence type="ECO:0000256" key="1">
    <source>
        <dbReference type="ARBA" id="ARBA00004651"/>
    </source>
</evidence>
<feature type="transmembrane region" description="Helical" evidence="6">
    <location>
        <begin position="391"/>
        <end position="414"/>
    </location>
</feature>
<feature type="transmembrane region" description="Helical" evidence="6">
    <location>
        <begin position="366"/>
        <end position="385"/>
    </location>
</feature>
<dbReference type="RefSeq" id="WP_135174732.1">
    <property type="nucleotide sequence ID" value="NZ_SPQT01000006.1"/>
</dbReference>
<dbReference type="PANTHER" id="PTHR30250">
    <property type="entry name" value="PST FAMILY PREDICTED COLANIC ACID TRANSPORTER"/>
    <property type="match status" value="1"/>
</dbReference>
<comment type="caution">
    <text evidence="7">The sequence shown here is derived from an EMBL/GenBank/DDBJ whole genome shotgun (WGS) entry which is preliminary data.</text>
</comment>
<keyword evidence="5 6" id="KW-0472">Membrane</keyword>
<gene>
    <name evidence="7" type="ORF">E4K65_14445</name>
</gene>
<protein>
    <submittedName>
        <fullName evidence="7">Uncharacterized protein</fullName>
    </submittedName>
</protein>
<evidence type="ECO:0000313" key="8">
    <source>
        <dbReference type="Proteomes" id="UP000297966"/>
    </source>
</evidence>
<feature type="transmembrane region" description="Helical" evidence="6">
    <location>
        <begin position="220"/>
        <end position="239"/>
    </location>
</feature>
<feature type="transmembrane region" description="Helical" evidence="6">
    <location>
        <begin position="119"/>
        <end position="137"/>
    </location>
</feature>
<proteinExistence type="predicted"/>
<dbReference type="OrthoDB" id="8046861at2"/>
<keyword evidence="8" id="KW-1185">Reference proteome</keyword>
<organism evidence="7 8">
    <name type="scientific">Bradyrhizobium niftali</name>
    <dbReference type="NCBI Taxonomy" id="2560055"/>
    <lineage>
        <taxon>Bacteria</taxon>
        <taxon>Pseudomonadati</taxon>
        <taxon>Pseudomonadota</taxon>
        <taxon>Alphaproteobacteria</taxon>
        <taxon>Hyphomicrobiales</taxon>
        <taxon>Nitrobacteraceae</taxon>
        <taxon>Bradyrhizobium</taxon>
    </lineage>
</organism>
<feature type="transmembrane region" description="Helical" evidence="6">
    <location>
        <begin position="181"/>
        <end position="199"/>
    </location>
</feature>
<feature type="transmembrane region" description="Helical" evidence="6">
    <location>
        <begin position="92"/>
        <end position="113"/>
    </location>
</feature>
<feature type="transmembrane region" description="Helical" evidence="6">
    <location>
        <begin position="50"/>
        <end position="71"/>
    </location>
</feature>
<feature type="transmembrane region" description="Helical" evidence="6">
    <location>
        <begin position="149"/>
        <end position="169"/>
    </location>
</feature>
<keyword evidence="4 6" id="KW-1133">Transmembrane helix</keyword>
<sequence length="441" mass="47369">MRSRLLDLVTRPAVAGTVAALVLRALTLASRFLLSLLLARMLSPAEMGQYGLLTAAMAFALLAVGLEFYSYTLRELVPASLERRARIIADQMVLGTAALVVVGIAVAVAIAAGSFPARLAPWFIVILVTEHISLEATRILIITWRPVRAYIGVFLRGGIWVYAIALLMFAAPSTRTLETVLVWWAFGGVLSIAFSAFSLSELPWHELRGYRPNFKHIREGLWTARPFMLTAVGALVISYVDRFVIDAFVGRDALGIYTFYSTILIGLLSLGGSVSHQFLPKVIAGYAAGPDAYRTAMWSFFWSMLALVCATMIVSALVMGPMLALLGLSTYAASIGVFYAILPGAFLRMLADVPSYALYAARSDKYLLICNLGSAGVSTVLNVVLVPALGIYGAAIAGGIASAVLFLSLAGFAVHRMRESLKESVATGSVGLPIDPDMLYP</sequence>
<dbReference type="AlphaFoldDB" id="A0A4Y9LYW6"/>
<evidence type="ECO:0000256" key="6">
    <source>
        <dbReference type="SAM" id="Phobius"/>
    </source>
</evidence>
<evidence type="ECO:0000256" key="4">
    <source>
        <dbReference type="ARBA" id="ARBA00022989"/>
    </source>
</evidence>
<evidence type="ECO:0000256" key="3">
    <source>
        <dbReference type="ARBA" id="ARBA00022692"/>
    </source>
</evidence>
<feature type="transmembrane region" description="Helical" evidence="6">
    <location>
        <begin position="300"/>
        <end position="319"/>
    </location>
</feature>
<evidence type="ECO:0000256" key="2">
    <source>
        <dbReference type="ARBA" id="ARBA00022475"/>
    </source>
</evidence>
<feature type="transmembrane region" description="Helical" evidence="6">
    <location>
        <begin position="259"/>
        <end position="279"/>
    </location>
</feature>
<dbReference type="PANTHER" id="PTHR30250:SF11">
    <property type="entry name" value="O-ANTIGEN TRANSPORTER-RELATED"/>
    <property type="match status" value="1"/>
</dbReference>
<dbReference type="EMBL" id="SPQT01000006">
    <property type="protein sequence ID" value="TFV48016.1"/>
    <property type="molecule type" value="Genomic_DNA"/>
</dbReference>
<accession>A0A4Y9LYW6</accession>